<dbReference type="Proteomes" id="UP000269351">
    <property type="component" value="Chromosome"/>
</dbReference>
<keyword evidence="5" id="KW-1185">Reference proteome</keyword>
<evidence type="ECO:0000313" key="2">
    <source>
        <dbReference type="EMBL" id="MBN3108434.1"/>
    </source>
</evidence>
<gene>
    <name evidence="3" type="primary">pilV</name>
    <name evidence="3" type="ORF">F126LOC_016650</name>
    <name evidence="2" type="ORF">H4F48_20445</name>
</gene>
<proteinExistence type="predicted"/>
<name>A0A433NBJ4_9GAMM</name>
<organism evidence="3 4">
    <name type="scientific">Pectobacterium brasiliense</name>
    <dbReference type="NCBI Taxonomy" id="180957"/>
    <lineage>
        <taxon>Bacteria</taxon>
        <taxon>Pseudomonadati</taxon>
        <taxon>Pseudomonadota</taxon>
        <taxon>Gammaproteobacteria</taxon>
        <taxon>Enterobacterales</taxon>
        <taxon>Pectobacteriaceae</taxon>
        <taxon>Pectobacterium</taxon>
    </lineage>
</organism>
<dbReference type="EMBL" id="JACGET010000030">
    <property type="protein sequence ID" value="MBN3108434.1"/>
    <property type="molecule type" value="Genomic_DNA"/>
</dbReference>
<dbReference type="AlphaFoldDB" id="A0A433NBJ4"/>
<dbReference type="InterPro" id="IPR007001">
    <property type="entry name" value="Shufflon_N"/>
</dbReference>
<evidence type="ECO:0000313" key="3">
    <source>
        <dbReference type="EMBL" id="QPK23255.1"/>
    </source>
</evidence>
<reference evidence="2 5" key="1">
    <citation type="submission" date="2020-07" db="EMBL/GenBank/DDBJ databases">
        <title>A pangenomic view of the genus Pectobacterium provides insights into genome organization, phylogeny, and virulence.</title>
        <authorList>
            <person name="Jonkheer E."/>
            <person name="Brankovics B."/>
            <person name="Houwers I."/>
            <person name="Van Der Wolf J."/>
            <person name="Bonants P."/>
            <person name="Vreeburg R."/>
            <person name="Bollema R."/>
            <person name="De Haan J."/>
            <person name="Berke L."/>
            <person name="De Ridder D."/>
            <person name="Smit S."/>
            <person name="Van Der Lee T.A.J."/>
        </authorList>
    </citation>
    <scope>NUCLEOTIDE SEQUENCE [LARGE SCALE GENOMIC DNA]</scope>
    <source>
        <strain evidence="2 5">NAK:384</strain>
    </source>
</reference>
<reference evidence="3 4" key="2">
    <citation type="submission" date="2020-11" db="EMBL/GenBank/DDBJ databases">
        <title>Complete genome sequence of Pectobacterium brasiliense strain F126.</title>
        <authorList>
            <person name="Miroshnikov K."/>
            <person name="Vo T.N.H."/>
            <person name="Khodykina M.V."/>
            <person name="Kabanova A.P."/>
            <person name="Shneider M."/>
            <person name="Korzhenkov A."/>
            <person name="Toschakov S.V."/>
            <person name="Miroshnikov K.A."/>
            <person name="Ignatov A.N."/>
            <person name="Mikhailova Y.V."/>
            <person name="Shelenkov A."/>
            <person name="Yanushevich Y.G."/>
            <person name="Evseev P.V."/>
        </authorList>
    </citation>
    <scope>NUCLEOTIDE SEQUENCE [LARGE SCALE GENOMIC DNA]</scope>
    <source>
        <strain evidence="3 4">F126</strain>
    </source>
</reference>
<dbReference type="EMBL" id="CP065031">
    <property type="protein sequence ID" value="QPK23255.1"/>
    <property type="molecule type" value="Genomic_DNA"/>
</dbReference>
<evidence type="ECO:0000259" key="1">
    <source>
        <dbReference type="Pfam" id="PF04917"/>
    </source>
</evidence>
<sequence>MISIAKMPHRGWAMMEMGVALLILLGVAVWGTSVYRDYMQELQYQVMAQQGTRFKAALKEYVGRHYDTLLSQAGTTTPVIVTAAMLKNTGVLAAGFSETNTAGQRWQGAVVRSEQNPSKPQLQAVVYTQSGAALPFKGLRFVSMNIDGGGYIWEAGKITGAMGAWAEPLATFGVTTTTGQLAAILTTDELSNARGESDRLYRFAVTGKPDLNRMHTAIDMGGNNIDNAGNIYGQSGNFSKNANIAEDLNVTGFSSFGKRVTMNSDLDVKRGINSDSFVRAKTGSSSVQVGGGGSSDPNAVLMNVTGGEGNGYLSLGGDGDNATVKLDIWGRQRVRGNLLLASVNVQGETCLRADIGAVSRDVSGKLLSCQVDEKGKTTWGQAGTSGAVTRSAVNNLTYTATGDYDFINVSISSLFEPVDGWHTSNALFNVLVNGTAIAQLDNVITVVKMGSRGHYWGYQSTAVAQKMYQYAVKSGDVIQVVYVSGVLHNSSDIQISLSK</sequence>
<feature type="domain" description="Bacterial shufflon protein N-terminal" evidence="1">
    <location>
        <begin position="37"/>
        <end position="370"/>
    </location>
</feature>
<protein>
    <submittedName>
        <fullName evidence="3">Shufflon system plasmid conjugative transfer pilus tip adhesin PilV</fullName>
    </submittedName>
</protein>
<dbReference type="Proteomes" id="UP000762586">
    <property type="component" value="Unassembled WGS sequence"/>
</dbReference>
<accession>A0A433NBJ4</accession>
<evidence type="ECO:0000313" key="4">
    <source>
        <dbReference type="Proteomes" id="UP000269351"/>
    </source>
</evidence>
<dbReference type="Pfam" id="PF04917">
    <property type="entry name" value="Shufflon_N"/>
    <property type="match status" value="1"/>
</dbReference>
<evidence type="ECO:0000313" key="5">
    <source>
        <dbReference type="Proteomes" id="UP000762586"/>
    </source>
</evidence>
<dbReference type="RefSeq" id="WP_119871459.1">
    <property type="nucleotide sequence ID" value="NZ_BSWF01000004.1"/>
</dbReference>